<dbReference type="PANTHER" id="PTHR43744">
    <property type="entry name" value="ABC TRANSPORTER PERMEASE PROTEIN MG189-RELATED-RELATED"/>
    <property type="match status" value="1"/>
</dbReference>
<feature type="transmembrane region" description="Helical" evidence="7">
    <location>
        <begin position="12"/>
        <end position="34"/>
    </location>
</feature>
<sequence>MYRQTAGDRAIMTVFYLAIGLFALMCLIPMWIALMASFTNEQELIRNGYSFWVRSFDLTAYRLIFTGTGSVYRAYGVTILTTIAGVIFTVMLTSSFAYPLSVKSFKFRNSLSFFCYVTMVFNGGLVPTYILTTRFLHMQNTIWVLIIPAALNGFNVFLMKNYFATLPEALAESAKIDGASEIYIYFKIILPLSMPILATIGLFSAIGYWNEWFRVLLFVSEQKLYTLQYLIMRLQQQAEFLNSSLSASARAALGGQVVPTIGIRVATAMVSIGPIVLLYPFLQKYFIKGLTIGAVKG</sequence>
<evidence type="ECO:0000256" key="7">
    <source>
        <dbReference type="RuleBase" id="RU363032"/>
    </source>
</evidence>
<organism evidence="9 10">
    <name type="scientific">Cohnella terricola</name>
    <dbReference type="NCBI Taxonomy" id="1289167"/>
    <lineage>
        <taxon>Bacteria</taxon>
        <taxon>Bacillati</taxon>
        <taxon>Bacillota</taxon>
        <taxon>Bacilli</taxon>
        <taxon>Bacillales</taxon>
        <taxon>Paenibacillaceae</taxon>
        <taxon>Cohnella</taxon>
    </lineage>
</organism>
<dbReference type="AlphaFoldDB" id="A0A559JEF6"/>
<keyword evidence="2 7" id="KW-0813">Transport</keyword>
<dbReference type="InterPro" id="IPR035906">
    <property type="entry name" value="MetI-like_sf"/>
</dbReference>
<feature type="transmembrane region" description="Helical" evidence="7">
    <location>
        <begin position="110"/>
        <end position="130"/>
    </location>
</feature>
<feature type="transmembrane region" description="Helical" evidence="7">
    <location>
        <begin position="184"/>
        <end position="209"/>
    </location>
</feature>
<evidence type="ECO:0000256" key="3">
    <source>
        <dbReference type="ARBA" id="ARBA00022475"/>
    </source>
</evidence>
<accession>A0A559JEF6</accession>
<feature type="transmembrane region" description="Helical" evidence="7">
    <location>
        <begin position="261"/>
        <end position="282"/>
    </location>
</feature>
<dbReference type="CDD" id="cd06261">
    <property type="entry name" value="TM_PBP2"/>
    <property type="match status" value="1"/>
</dbReference>
<evidence type="ECO:0000256" key="2">
    <source>
        <dbReference type="ARBA" id="ARBA00022448"/>
    </source>
</evidence>
<dbReference type="OrthoDB" id="157184at2"/>
<gene>
    <name evidence="9" type="ORF">FPZ45_16265</name>
</gene>
<dbReference type="EMBL" id="VNJJ01000009">
    <property type="protein sequence ID" value="TVX98253.1"/>
    <property type="molecule type" value="Genomic_DNA"/>
</dbReference>
<name>A0A559JEF6_9BACL</name>
<dbReference type="RefSeq" id="WP_144704020.1">
    <property type="nucleotide sequence ID" value="NZ_VNJJ01000009.1"/>
</dbReference>
<evidence type="ECO:0000313" key="10">
    <source>
        <dbReference type="Proteomes" id="UP000316330"/>
    </source>
</evidence>
<keyword evidence="5 7" id="KW-1133">Transmembrane helix</keyword>
<comment type="subcellular location">
    <subcellularLocation>
        <location evidence="1 7">Cell membrane</location>
        <topology evidence="1 7">Multi-pass membrane protein</topology>
    </subcellularLocation>
</comment>
<keyword evidence="4 7" id="KW-0812">Transmembrane</keyword>
<protein>
    <submittedName>
        <fullName evidence="9">Carbohydrate ABC transporter permease</fullName>
    </submittedName>
</protein>
<dbReference type="Proteomes" id="UP000316330">
    <property type="component" value="Unassembled WGS sequence"/>
</dbReference>
<feature type="domain" description="ABC transmembrane type-1" evidence="8">
    <location>
        <begin position="75"/>
        <end position="282"/>
    </location>
</feature>
<comment type="similarity">
    <text evidence="7">Belongs to the binding-protein-dependent transport system permease family.</text>
</comment>
<dbReference type="Pfam" id="PF00528">
    <property type="entry name" value="BPD_transp_1"/>
    <property type="match status" value="1"/>
</dbReference>
<dbReference type="Gene3D" id="1.10.3720.10">
    <property type="entry name" value="MetI-like"/>
    <property type="match status" value="1"/>
</dbReference>
<keyword evidence="10" id="KW-1185">Reference proteome</keyword>
<evidence type="ECO:0000256" key="5">
    <source>
        <dbReference type="ARBA" id="ARBA00022989"/>
    </source>
</evidence>
<dbReference type="GO" id="GO:0055085">
    <property type="term" value="P:transmembrane transport"/>
    <property type="evidence" value="ECO:0007669"/>
    <property type="project" value="InterPro"/>
</dbReference>
<evidence type="ECO:0000256" key="6">
    <source>
        <dbReference type="ARBA" id="ARBA00023136"/>
    </source>
</evidence>
<evidence type="ECO:0000256" key="1">
    <source>
        <dbReference type="ARBA" id="ARBA00004651"/>
    </source>
</evidence>
<reference evidence="9 10" key="1">
    <citation type="submission" date="2019-07" db="EMBL/GenBank/DDBJ databases">
        <authorList>
            <person name="Kim J."/>
        </authorList>
    </citation>
    <scope>NUCLEOTIDE SEQUENCE [LARGE SCALE GENOMIC DNA]</scope>
    <source>
        <strain evidence="9 10">G13</strain>
    </source>
</reference>
<evidence type="ECO:0000259" key="8">
    <source>
        <dbReference type="PROSITE" id="PS50928"/>
    </source>
</evidence>
<keyword evidence="3" id="KW-1003">Cell membrane</keyword>
<keyword evidence="6 7" id="KW-0472">Membrane</keyword>
<comment type="caution">
    <text evidence="9">The sequence shown here is derived from an EMBL/GenBank/DDBJ whole genome shotgun (WGS) entry which is preliminary data.</text>
</comment>
<proteinExistence type="inferred from homology"/>
<dbReference type="PANTHER" id="PTHR43744:SF9">
    <property type="entry name" value="POLYGALACTURONAN_RHAMNOGALACTURONAN TRANSPORT SYSTEM PERMEASE PROTEIN YTCP"/>
    <property type="match status" value="1"/>
</dbReference>
<feature type="transmembrane region" description="Helical" evidence="7">
    <location>
        <begin position="142"/>
        <end position="163"/>
    </location>
</feature>
<dbReference type="GO" id="GO:0005886">
    <property type="term" value="C:plasma membrane"/>
    <property type="evidence" value="ECO:0007669"/>
    <property type="project" value="UniProtKB-SubCell"/>
</dbReference>
<evidence type="ECO:0000256" key="4">
    <source>
        <dbReference type="ARBA" id="ARBA00022692"/>
    </source>
</evidence>
<evidence type="ECO:0000313" key="9">
    <source>
        <dbReference type="EMBL" id="TVX98253.1"/>
    </source>
</evidence>
<feature type="transmembrane region" description="Helical" evidence="7">
    <location>
        <begin position="74"/>
        <end position="98"/>
    </location>
</feature>
<dbReference type="PROSITE" id="PS50928">
    <property type="entry name" value="ABC_TM1"/>
    <property type="match status" value="1"/>
</dbReference>
<dbReference type="SUPFAM" id="SSF161098">
    <property type="entry name" value="MetI-like"/>
    <property type="match status" value="1"/>
</dbReference>
<dbReference type="InterPro" id="IPR000515">
    <property type="entry name" value="MetI-like"/>
</dbReference>